<name>A0A0F4GN22_9PEZI</name>
<evidence type="ECO:0000313" key="3">
    <source>
        <dbReference type="EMBL" id="KJX98806.1"/>
    </source>
</evidence>
<dbReference type="OrthoDB" id="10390743at2759"/>
<accession>A0A0F4GN22</accession>
<feature type="compositionally biased region" description="Basic and acidic residues" evidence="1">
    <location>
        <begin position="213"/>
        <end position="222"/>
    </location>
</feature>
<gene>
    <name evidence="3" type="ORF">TI39_contig390g00006</name>
</gene>
<dbReference type="EMBL" id="LAFY01000382">
    <property type="protein sequence ID" value="KJX98806.1"/>
    <property type="molecule type" value="Genomic_DNA"/>
</dbReference>
<evidence type="ECO:0000313" key="4">
    <source>
        <dbReference type="Proteomes" id="UP000033647"/>
    </source>
</evidence>
<sequence>MPSFFSVYLLAGLIHAAASRHTHVHPHKAAHVHQHHARQAVVSIQTRDDMKAEVPAANITEIASQEIIADLEDIKKASADLPDDLLEYIQAVNLCMASVESRLGALLTSATSIAALEAEPSAAPSPTRNPPAPFDITELKGASPSQIVLSQPAPTSSSDPDLQPQEYRQSLPTVAFEAETASTVWRTSTYTATVTSYLPHPDASTDTAALPERPSDTTEIEQRPTSLAVTVEGAGPSTFARVTSRRSL</sequence>
<evidence type="ECO:0000256" key="1">
    <source>
        <dbReference type="SAM" id="MobiDB-lite"/>
    </source>
</evidence>
<keyword evidence="4" id="KW-1185">Reference proteome</keyword>
<organism evidence="3 4">
    <name type="scientific">Zymoseptoria brevis</name>
    <dbReference type="NCBI Taxonomy" id="1047168"/>
    <lineage>
        <taxon>Eukaryota</taxon>
        <taxon>Fungi</taxon>
        <taxon>Dikarya</taxon>
        <taxon>Ascomycota</taxon>
        <taxon>Pezizomycotina</taxon>
        <taxon>Dothideomycetes</taxon>
        <taxon>Dothideomycetidae</taxon>
        <taxon>Mycosphaerellales</taxon>
        <taxon>Mycosphaerellaceae</taxon>
        <taxon>Zymoseptoria</taxon>
    </lineage>
</organism>
<comment type="caution">
    <text evidence="3">The sequence shown here is derived from an EMBL/GenBank/DDBJ whole genome shotgun (WGS) entry which is preliminary data.</text>
</comment>
<evidence type="ECO:0000256" key="2">
    <source>
        <dbReference type="SAM" id="SignalP"/>
    </source>
</evidence>
<keyword evidence="2" id="KW-0732">Signal</keyword>
<dbReference type="AlphaFoldDB" id="A0A0F4GN22"/>
<proteinExistence type="predicted"/>
<feature type="region of interest" description="Disordered" evidence="1">
    <location>
        <begin position="118"/>
        <end position="138"/>
    </location>
</feature>
<dbReference type="Proteomes" id="UP000033647">
    <property type="component" value="Unassembled WGS sequence"/>
</dbReference>
<protein>
    <submittedName>
        <fullName evidence="3">Uncharacterized protein</fullName>
    </submittedName>
</protein>
<feature type="signal peptide" evidence="2">
    <location>
        <begin position="1"/>
        <end position="19"/>
    </location>
</feature>
<feature type="chain" id="PRO_5002469036" evidence="2">
    <location>
        <begin position="20"/>
        <end position="248"/>
    </location>
</feature>
<feature type="region of interest" description="Disordered" evidence="1">
    <location>
        <begin position="201"/>
        <end position="223"/>
    </location>
</feature>
<reference evidence="3 4" key="1">
    <citation type="submission" date="2015-03" db="EMBL/GenBank/DDBJ databases">
        <title>RNA-seq based gene annotation and comparative genomics of four Zymoseptoria species reveal species-specific pathogenicity related genes and transposable element activity.</title>
        <authorList>
            <person name="Grandaubert J."/>
            <person name="Bhattacharyya A."/>
            <person name="Stukenbrock E.H."/>
        </authorList>
    </citation>
    <scope>NUCLEOTIDE SEQUENCE [LARGE SCALE GENOMIC DNA]</scope>
    <source>
        <strain evidence="3 4">Zb18110</strain>
    </source>
</reference>